<comment type="caution">
    <text evidence="2">The sequence shown here is derived from an EMBL/GenBank/DDBJ whole genome shotgun (WGS) entry which is preliminary data.</text>
</comment>
<keyword evidence="1" id="KW-1133">Transmembrane helix</keyword>
<feature type="transmembrane region" description="Helical" evidence="1">
    <location>
        <begin position="62"/>
        <end position="79"/>
    </location>
</feature>
<keyword evidence="1" id="KW-0472">Membrane</keyword>
<name>A0A328ILL7_9MOLU</name>
<evidence type="ECO:0000256" key="1">
    <source>
        <dbReference type="SAM" id="Phobius"/>
    </source>
</evidence>
<proteinExistence type="predicted"/>
<feature type="transmembrane region" description="Helical" evidence="1">
    <location>
        <begin position="163"/>
        <end position="183"/>
    </location>
</feature>
<protein>
    <submittedName>
        <fullName evidence="2">Uncharacterized protein</fullName>
    </submittedName>
</protein>
<keyword evidence="3" id="KW-1185">Reference proteome</keyword>
<evidence type="ECO:0000313" key="2">
    <source>
        <dbReference type="EMBL" id="RAM57718.1"/>
    </source>
</evidence>
<feature type="transmembrane region" description="Helical" evidence="1">
    <location>
        <begin position="95"/>
        <end position="114"/>
    </location>
</feature>
<organism evidence="2 3">
    <name type="scientific">Candidatus Phytoplasma oryzae</name>
    <dbReference type="NCBI Taxonomy" id="203274"/>
    <lineage>
        <taxon>Bacteria</taxon>
        <taxon>Bacillati</taxon>
        <taxon>Mycoplasmatota</taxon>
        <taxon>Mollicutes</taxon>
        <taxon>Acholeplasmatales</taxon>
        <taxon>Acholeplasmataceae</taxon>
        <taxon>Candidatus Phytoplasma</taxon>
        <taxon>16SrXI (Rice yellow dwarf group)</taxon>
    </lineage>
</organism>
<reference evidence="2 3" key="1">
    <citation type="submission" date="2014-04" db="EMBL/GenBank/DDBJ databases">
        <title>Genome study of Napier grass stunt phytoplasma.</title>
        <authorList>
            <person name="Kawicha P."/>
            <person name="Dickinson M."/>
            <person name="Hodgetts J."/>
        </authorList>
    </citation>
    <scope>NUCLEOTIDE SEQUENCE [LARGE SCALE GENOMIC DNA]</scope>
    <source>
        <strain evidence="2 3">NGS-S10</strain>
    </source>
</reference>
<gene>
    <name evidence="2" type="ORF">DH96_02125</name>
</gene>
<feature type="transmembrane region" description="Helical" evidence="1">
    <location>
        <begin position="7"/>
        <end position="25"/>
    </location>
</feature>
<keyword evidence="1" id="KW-0812">Transmembrane</keyword>
<evidence type="ECO:0000313" key="3">
    <source>
        <dbReference type="Proteomes" id="UP000249343"/>
    </source>
</evidence>
<sequence>MKNKKRILDLTFFLLSLSVLILSIFKGYRKPFFSFYLFTRQVVLLINLTFLINLLFDWDNKYALFICALDSFMMMILYLKNENHHLLAQRTHLEVFISVLEHYFLTTVFLFYYFLIDQTVLKLKHFYLGVIHLLVYLIAVLYLGHKYHSYPYDFLNPHHPFFLLKIGVLSSITIVVAILFLYVKEKKIRLVAMKSNYKIRKKKLLKRK</sequence>
<feature type="transmembrane region" description="Helical" evidence="1">
    <location>
        <begin position="37"/>
        <end position="55"/>
    </location>
</feature>
<accession>A0A328ILL7</accession>
<dbReference type="RefSeq" id="WP_111961368.1">
    <property type="nucleotide sequence ID" value="NZ_JHUK01000004.1"/>
</dbReference>
<dbReference type="AlphaFoldDB" id="A0A328ILL7"/>
<dbReference type="Proteomes" id="UP000249343">
    <property type="component" value="Unassembled WGS sequence"/>
</dbReference>
<feature type="transmembrane region" description="Helical" evidence="1">
    <location>
        <begin position="126"/>
        <end position="143"/>
    </location>
</feature>
<dbReference type="EMBL" id="JHUK01000004">
    <property type="protein sequence ID" value="RAM57718.1"/>
    <property type="molecule type" value="Genomic_DNA"/>
</dbReference>